<reference evidence="3 4" key="1">
    <citation type="submission" date="2016-10" db="EMBL/GenBank/DDBJ databases">
        <authorList>
            <person name="de Groot N.N."/>
        </authorList>
    </citation>
    <scope>NUCLEOTIDE SEQUENCE [LARGE SCALE GENOMIC DNA]</scope>
    <source>
        <strain evidence="3 4">DSM 21039</strain>
    </source>
</reference>
<dbReference type="GO" id="GO:0016787">
    <property type="term" value="F:hydrolase activity"/>
    <property type="evidence" value="ECO:0007669"/>
    <property type="project" value="InterPro"/>
</dbReference>
<evidence type="ECO:0000313" key="3">
    <source>
        <dbReference type="EMBL" id="SEM13947.1"/>
    </source>
</evidence>
<sequence>MLLIIFVAVATLSVCLFFYTYRWNLIHPNHSGTIHIDGYERFFIYHVPKNVQPNPKLIIAYHGSRLKPFLMQIFTGHEFDLLADNFGEAIIVYPQGYGDNWNDCRKMAPVPAKKLNIDDVKFTEQLIAYFKRVYQVDKVYGVGYSNGGTMVFRLAAERPDLFTAFATISANLPTDDNNLNPAVKTPVSIISIFGRKDPIVPFEGGRIVLDGRDWGTVKSAAETVAFWKQVNQGELAGEEKTGPVTRKTYYSQTTRKKLLYIGIDNGGHTIPNRRFRIPIKKLGPMSGDVDAPAEIWEFFKGLD</sequence>
<dbReference type="Pfam" id="PF01738">
    <property type="entry name" value="DLH"/>
    <property type="match status" value="1"/>
</dbReference>
<keyword evidence="1" id="KW-0732">Signal</keyword>
<name>A0A1H7VYT7_9BACT</name>
<accession>A0A1H7VYT7</accession>
<dbReference type="PANTHER" id="PTHR43037:SF1">
    <property type="entry name" value="BLL1128 PROTEIN"/>
    <property type="match status" value="1"/>
</dbReference>
<dbReference type="Proteomes" id="UP000198984">
    <property type="component" value="Unassembled WGS sequence"/>
</dbReference>
<proteinExistence type="predicted"/>
<keyword evidence="4" id="KW-1185">Reference proteome</keyword>
<gene>
    <name evidence="3" type="ORF">SAMN04488505_103486</name>
</gene>
<evidence type="ECO:0000256" key="1">
    <source>
        <dbReference type="ARBA" id="ARBA00022729"/>
    </source>
</evidence>
<dbReference type="AlphaFoldDB" id="A0A1H7VYT7"/>
<dbReference type="PANTHER" id="PTHR43037">
    <property type="entry name" value="UNNAMED PRODUCT-RELATED"/>
    <property type="match status" value="1"/>
</dbReference>
<dbReference type="InterPro" id="IPR029058">
    <property type="entry name" value="AB_hydrolase_fold"/>
</dbReference>
<evidence type="ECO:0000259" key="2">
    <source>
        <dbReference type="Pfam" id="PF01738"/>
    </source>
</evidence>
<dbReference type="InterPro" id="IPR002925">
    <property type="entry name" value="Dienelactn_hydro"/>
</dbReference>
<dbReference type="EMBL" id="FOBB01000003">
    <property type="protein sequence ID" value="SEM13947.1"/>
    <property type="molecule type" value="Genomic_DNA"/>
</dbReference>
<feature type="domain" description="Dienelactone hydrolase" evidence="2">
    <location>
        <begin position="124"/>
        <end position="203"/>
    </location>
</feature>
<dbReference type="STRING" id="573321.SAMN04488505_103486"/>
<protein>
    <submittedName>
        <fullName evidence="3">Polyhydroxybutyrate depolymerase</fullName>
    </submittedName>
</protein>
<organism evidence="3 4">
    <name type="scientific">Chitinophaga rupis</name>
    <dbReference type="NCBI Taxonomy" id="573321"/>
    <lineage>
        <taxon>Bacteria</taxon>
        <taxon>Pseudomonadati</taxon>
        <taxon>Bacteroidota</taxon>
        <taxon>Chitinophagia</taxon>
        <taxon>Chitinophagales</taxon>
        <taxon>Chitinophagaceae</taxon>
        <taxon>Chitinophaga</taxon>
    </lineage>
</organism>
<evidence type="ECO:0000313" key="4">
    <source>
        <dbReference type="Proteomes" id="UP000198984"/>
    </source>
</evidence>
<dbReference type="SUPFAM" id="SSF53474">
    <property type="entry name" value="alpha/beta-Hydrolases"/>
    <property type="match status" value="1"/>
</dbReference>
<dbReference type="Gene3D" id="3.40.50.1820">
    <property type="entry name" value="alpha/beta hydrolase"/>
    <property type="match status" value="1"/>
</dbReference>
<dbReference type="InterPro" id="IPR050955">
    <property type="entry name" value="Plant_Biomass_Hydrol_Est"/>
</dbReference>